<protein>
    <recommendedName>
        <fullName evidence="3">Nucleoprotein</fullName>
    </recommendedName>
    <alternativeName>
        <fullName evidence="8">Nucleocapsid protein</fullName>
    </alternativeName>
</protein>
<evidence type="ECO:0000256" key="2">
    <source>
        <dbReference type="ARBA" id="ARBA00006516"/>
    </source>
</evidence>
<dbReference type="GO" id="GO:1990904">
    <property type="term" value="C:ribonucleoprotein complex"/>
    <property type="evidence" value="ECO:0007669"/>
    <property type="project" value="UniProtKB-KW"/>
</dbReference>
<comment type="subcellular location">
    <subcellularLocation>
        <location evidence="1">Virion</location>
    </subcellularLocation>
</comment>
<dbReference type="Proteomes" id="UP000232767">
    <property type="component" value="Genome"/>
</dbReference>
<dbReference type="EMBL" id="KP792685">
    <property type="protein sequence ID" value="AKO90197.1"/>
    <property type="molecule type" value="Viral_cRNA"/>
</dbReference>
<evidence type="ECO:0000256" key="7">
    <source>
        <dbReference type="ARBA" id="ARBA00023274"/>
    </source>
</evidence>
<keyword evidence="4" id="KW-0946">Virion</keyword>
<accession>A0A0R7FK91</accession>
<dbReference type="RefSeq" id="YP_009664556.1">
    <property type="nucleotide sequence ID" value="NC_043035.1"/>
</dbReference>
<evidence type="ECO:0000256" key="6">
    <source>
        <dbReference type="ARBA" id="ARBA00023086"/>
    </source>
</evidence>
<evidence type="ECO:0000313" key="9">
    <source>
        <dbReference type="EMBL" id="AKO90197.1"/>
    </source>
</evidence>
<keyword evidence="6 9" id="KW-0543">Viral nucleoprotein</keyword>
<dbReference type="InterPro" id="IPR001784">
    <property type="entry name" value="Bunya_nucleocap"/>
</dbReference>
<evidence type="ECO:0000313" key="10">
    <source>
        <dbReference type="Proteomes" id="UP000232767"/>
    </source>
</evidence>
<organism evidence="9 10">
    <name type="scientific">Umbre virus</name>
    <dbReference type="NCBI Taxonomy" id="552554"/>
    <lineage>
        <taxon>Viruses</taxon>
        <taxon>Riboviria</taxon>
        <taxon>Orthornavirae</taxon>
        <taxon>Negarnaviricota</taxon>
        <taxon>Polyploviricotina</taxon>
        <taxon>Bunyaviricetes</taxon>
        <taxon>Elliovirales</taxon>
        <taxon>Peribunyaviridae</taxon>
        <taxon>Orthobunyavirus</taxon>
        <taxon>Orthobunyavirus umbreense</taxon>
    </lineage>
</organism>
<dbReference type="InterPro" id="IPR043011">
    <property type="entry name" value="Bunya_nucleocap_C"/>
</dbReference>
<dbReference type="Gene3D" id="1.20.142.20">
    <property type="match status" value="1"/>
</dbReference>
<evidence type="ECO:0000256" key="4">
    <source>
        <dbReference type="ARBA" id="ARBA00022844"/>
    </source>
</evidence>
<dbReference type="InterPro" id="IPR043012">
    <property type="entry name" value="Bunya_nucleocap_N"/>
</dbReference>
<evidence type="ECO:0000256" key="8">
    <source>
        <dbReference type="ARBA" id="ARBA00033344"/>
    </source>
</evidence>
<evidence type="ECO:0000256" key="1">
    <source>
        <dbReference type="ARBA" id="ARBA00004328"/>
    </source>
</evidence>
<keyword evidence="5" id="KW-0694">RNA-binding</keyword>
<proteinExistence type="inferred from homology"/>
<keyword evidence="7" id="KW-0687">Ribonucleoprotein</keyword>
<comment type="similarity">
    <text evidence="2">Belongs to the orthobunyavirus nucleocapsid protein family.</text>
</comment>
<dbReference type="GO" id="GO:0003723">
    <property type="term" value="F:RNA binding"/>
    <property type="evidence" value="ECO:0007669"/>
    <property type="project" value="UniProtKB-KW"/>
</dbReference>
<name>A0A0R7FK91_9VIRU</name>
<dbReference type="KEGG" id="vg:40524595"/>
<sequence length="237" mass="26719">MADSKLTFEDTQDVSRSTYNPADEYDTFVGVYREFLTIDNIRIFFINAAKAKAAMAKLKTETVEVTFGTLVVKLVNNHRIGQTQREVADDELTLHRLSGYIAKYTLHLYKSAKKAGEREAITTKIVNPISAKMGFQWSVGPEIYLSTLPGTEMFLDTFKMFPLAFILLRVKRGEIKVEMAKKAMRQKYGDKDASEWLQEDIETVKGAIKTVEKLKPTLTGLAASMTAFLQQLGINTK</sequence>
<dbReference type="Gene3D" id="1.10.472.180">
    <property type="entry name" value="Bunyavirus nucleocapsid (N) protein, C-terminal domain"/>
    <property type="match status" value="1"/>
</dbReference>
<dbReference type="GeneID" id="40524595"/>
<reference evidence="9 10" key="1">
    <citation type="journal article" date="2015" name="Viruses">
        <title>Genetic and Phylogenetic Characterization of Tataguine and Witwatersrand Viruses and Other Orthobunyaviruses of the Anopheles A, Capim, Guama, Koongol, Mapputta, Tete, and Turlock Serogroups.</title>
        <authorList>
            <person name="Shchetinin A.M."/>
            <person name="Lvov D.K."/>
            <person name="Deriabin P.G."/>
            <person name="Botikov A.G."/>
            <person name="Gitelman A.K."/>
            <person name="Kuhn J.H."/>
            <person name="Alkhovsky S.V."/>
        </authorList>
    </citation>
    <scope>NUCLEOTIDE SEQUENCE [LARGE SCALE GENOMIC DNA]</scope>
    <source>
        <strain evidence="9 10">IG1424</strain>
    </source>
</reference>
<evidence type="ECO:0000256" key="3">
    <source>
        <dbReference type="ARBA" id="ARBA00014389"/>
    </source>
</evidence>
<dbReference type="SMR" id="A0A0R7FK91"/>
<dbReference type="GO" id="GO:0019013">
    <property type="term" value="C:viral nucleocapsid"/>
    <property type="evidence" value="ECO:0007669"/>
    <property type="project" value="UniProtKB-KW"/>
</dbReference>
<dbReference type="Pfam" id="PF00952">
    <property type="entry name" value="Bunya_nucleocap"/>
    <property type="match status" value="1"/>
</dbReference>
<evidence type="ECO:0000256" key="5">
    <source>
        <dbReference type="ARBA" id="ARBA00022884"/>
    </source>
</evidence>